<dbReference type="InterPro" id="IPR052895">
    <property type="entry name" value="HetReg/Transcr_Mod"/>
</dbReference>
<dbReference type="PANTHER" id="PTHR24148">
    <property type="entry name" value="ANKYRIN REPEAT DOMAIN-CONTAINING PROTEIN 39 HOMOLOG-RELATED"/>
    <property type="match status" value="1"/>
</dbReference>
<name>A0A2V1DHG4_9PLEO</name>
<dbReference type="Pfam" id="PF06985">
    <property type="entry name" value="HET"/>
    <property type="match status" value="1"/>
</dbReference>
<dbReference type="Pfam" id="PF26639">
    <property type="entry name" value="Het-6_barrel"/>
    <property type="match status" value="1"/>
</dbReference>
<dbReference type="OrthoDB" id="4476201at2759"/>
<keyword evidence="3" id="KW-1185">Reference proteome</keyword>
<reference evidence="2 3" key="1">
    <citation type="journal article" date="2018" name="Sci. Rep.">
        <title>Comparative genomics provides insights into the lifestyle and reveals functional heterogeneity of dark septate endophytic fungi.</title>
        <authorList>
            <person name="Knapp D.G."/>
            <person name="Nemeth J.B."/>
            <person name="Barry K."/>
            <person name="Hainaut M."/>
            <person name="Henrissat B."/>
            <person name="Johnson J."/>
            <person name="Kuo A."/>
            <person name="Lim J.H.P."/>
            <person name="Lipzen A."/>
            <person name="Nolan M."/>
            <person name="Ohm R.A."/>
            <person name="Tamas L."/>
            <person name="Grigoriev I.V."/>
            <person name="Spatafora J.W."/>
            <person name="Nagy L.G."/>
            <person name="Kovacs G.M."/>
        </authorList>
    </citation>
    <scope>NUCLEOTIDE SEQUENCE [LARGE SCALE GENOMIC DNA]</scope>
    <source>
        <strain evidence="2 3">DSE2036</strain>
    </source>
</reference>
<accession>A0A2V1DHG4</accession>
<dbReference type="AlphaFoldDB" id="A0A2V1DHG4"/>
<organism evidence="2 3">
    <name type="scientific">Periconia macrospinosa</name>
    <dbReference type="NCBI Taxonomy" id="97972"/>
    <lineage>
        <taxon>Eukaryota</taxon>
        <taxon>Fungi</taxon>
        <taxon>Dikarya</taxon>
        <taxon>Ascomycota</taxon>
        <taxon>Pezizomycotina</taxon>
        <taxon>Dothideomycetes</taxon>
        <taxon>Pleosporomycetidae</taxon>
        <taxon>Pleosporales</taxon>
        <taxon>Massarineae</taxon>
        <taxon>Periconiaceae</taxon>
        <taxon>Periconia</taxon>
    </lineage>
</organism>
<feature type="domain" description="Heterokaryon incompatibility" evidence="1">
    <location>
        <begin position="49"/>
        <end position="207"/>
    </location>
</feature>
<evidence type="ECO:0000259" key="1">
    <source>
        <dbReference type="Pfam" id="PF06985"/>
    </source>
</evidence>
<dbReference type="InterPro" id="IPR010730">
    <property type="entry name" value="HET"/>
</dbReference>
<protein>
    <submittedName>
        <fullName evidence="2">HET-domain-containing protein</fullName>
    </submittedName>
</protein>
<proteinExistence type="predicted"/>
<evidence type="ECO:0000313" key="2">
    <source>
        <dbReference type="EMBL" id="PVH97582.1"/>
    </source>
</evidence>
<sequence>MADEPTVLHDYVYQKLQPGCIRLLTPIHFAQSLTWTLRSVNLEALDLYYDALSYTWGSLSHTLPIICDGQQMNVHLNLHSALPFLARRVGNVVPPPIWVDAVCINQNDEEEKVVQIRLMNRIYRRARSVWVWLGCAAPEIQKFIPQAISLLPVIVEQEKRRVELNLQRDPRSHDVLEPLRNLHQGVWQAILHIMRSSWYERVWIVQEAALAARLIFLCGEHHIDSELLEAAVGADELSSYNVCDSNGEKMIFSAPTMDQSVMFYIRSILRGEVSYKIEAANILLRMAILMNGHSCSVAQDRVLGMMGLIPPDELASTGIELHASAQIQTLYMQFSTYILLRNDPNETQFWWPYFNHSFTLNRSQGLPSWVPDLHHLKTNILIDDFCKDPRVKPFQASWRVGKRHIGAQPDELVIRGKLIDTVQVVFEEMPIASRYNMSGDHARYFVEFIDWEAKVAKSVTGNESMAKFYGTLDMSQHEAYWRTLFADNLAFSDNSTMSGELWALYRNISQDVKALVQRIIERNASNLPEVVNEDEELTLKNLQPGSIFTKIMSKVALLVHRRLFCTSQGRFGFALDSVQTGDEVCVFHGASTPHISRRVEDRSGPTYRAVSDAYVHGLMHGRLDLQGDDLEAEELDITLI</sequence>
<evidence type="ECO:0000313" key="3">
    <source>
        <dbReference type="Proteomes" id="UP000244855"/>
    </source>
</evidence>
<dbReference type="Proteomes" id="UP000244855">
    <property type="component" value="Unassembled WGS sequence"/>
</dbReference>
<dbReference type="STRING" id="97972.A0A2V1DHG4"/>
<dbReference type="PANTHER" id="PTHR24148:SF64">
    <property type="entry name" value="HETEROKARYON INCOMPATIBILITY DOMAIN-CONTAINING PROTEIN"/>
    <property type="match status" value="1"/>
</dbReference>
<dbReference type="EMBL" id="KZ805433">
    <property type="protein sequence ID" value="PVH97582.1"/>
    <property type="molecule type" value="Genomic_DNA"/>
</dbReference>
<gene>
    <name evidence="2" type="ORF">DM02DRAFT_597482</name>
</gene>